<dbReference type="SUPFAM" id="SSF140718">
    <property type="entry name" value="Mediator hinge subcomplex-like"/>
    <property type="match status" value="1"/>
</dbReference>
<keyword evidence="4 6" id="KW-0804">Transcription</keyword>
<keyword evidence="7" id="KW-0175">Coiled coil</keyword>
<sequence>MANVVPGEDAQLSFPLPPLHFYQHYTNENVKNDLAPKPPKVVVGEYSMYGHIFKTDDQIIQPLESQGIMRLYSKEEDFDHIVEMKKLNHSILVNYLELVDIMIYAPASPERQKKIEEIKVLFINLHHLINEFRPHQARETLRVLLHRQKQQTLETADRLRRNIEKARSLLAAAGNLLQQPVIKNELQSIEDSDPTLSAEEKLKDLHSLREKLMCDLLDDIS</sequence>
<organism evidence="8 9">
    <name type="scientific">Hydra vulgaris</name>
    <name type="common">Hydra</name>
    <name type="synonym">Hydra attenuata</name>
    <dbReference type="NCBI Taxonomy" id="6087"/>
    <lineage>
        <taxon>Eukaryota</taxon>
        <taxon>Metazoa</taxon>
        <taxon>Cnidaria</taxon>
        <taxon>Hydrozoa</taxon>
        <taxon>Hydroidolina</taxon>
        <taxon>Anthoathecata</taxon>
        <taxon>Aplanulata</taxon>
        <taxon>Hydridae</taxon>
        <taxon>Hydra</taxon>
    </lineage>
</organism>
<dbReference type="InterPro" id="IPR009244">
    <property type="entry name" value="Mediatior_Med7"/>
</dbReference>
<accession>A0ABM4CF23</accession>
<evidence type="ECO:0000256" key="6">
    <source>
        <dbReference type="RuleBase" id="RU364060"/>
    </source>
</evidence>
<dbReference type="Gene3D" id="6.10.140.200">
    <property type="match status" value="1"/>
</dbReference>
<dbReference type="InterPro" id="IPR037212">
    <property type="entry name" value="Med7/Med21-like"/>
</dbReference>
<keyword evidence="3 6" id="KW-0805">Transcription regulation</keyword>
<keyword evidence="6" id="KW-0010">Activator</keyword>
<evidence type="ECO:0000256" key="2">
    <source>
        <dbReference type="ARBA" id="ARBA00009994"/>
    </source>
</evidence>
<dbReference type="Pfam" id="PF05983">
    <property type="entry name" value="Med7"/>
    <property type="match status" value="1"/>
</dbReference>
<comment type="similarity">
    <text evidence="2 6">Belongs to the Mediator complex subunit 7 family.</text>
</comment>
<feature type="coiled-coil region" evidence="7">
    <location>
        <begin position="149"/>
        <end position="176"/>
    </location>
</feature>
<evidence type="ECO:0000313" key="8">
    <source>
        <dbReference type="Proteomes" id="UP001652625"/>
    </source>
</evidence>
<comment type="subunit">
    <text evidence="6">Component of the Mediator complex.</text>
</comment>
<comment type="function">
    <text evidence="6">Component of the Mediator complex, a coactivator involved in the regulated transcription of nearly all RNA polymerase II-dependent genes. Mediator functions as a bridge to convey information from gene-specific regulatory proteins to the basal RNA polymerase II transcription machinery.</text>
</comment>
<protein>
    <recommendedName>
        <fullName evidence="6">Mediator of RNA polymerase II transcription subunit 7</fullName>
    </recommendedName>
</protein>
<evidence type="ECO:0000256" key="4">
    <source>
        <dbReference type="ARBA" id="ARBA00023163"/>
    </source>
</evidence>
<keyword evidence="8" id="KW-1185">Reference proteome</keyword>
<reference evidence="9" key="1">
    <citation type="submission" date="2025-08" db="UniProtKB">
        <authorList>
            <consortium name="RefSeq"/>
        </authorList>
    </citation>
    <scope>IDENTIFICATION</scope>
</reference>
<evidence type="ECO:0000256" key="1">
    <source>
        <dbReference type="ARBA" id="ARBA00004123"/>
    </source>
</evidence>
<dbReference type="Proteomes" id="UP001652625">
    <property type="component" value="Chromosome 08"/>
</dbReference>
<keyword evidence="5 6" id="KW-0539">Nucleus</keyword>
<dbReference type="GeneID" id="105848598"/>
<dbReference type="PANTHER" id="PTHR21428">
    <property type="entry name" value="MEDIATOR OF RNA POLYMERASE II TRANSCRIPTION SUBUNIT 7"/>
    <property type="match status" value="1"/>
</dbReference>
<name>A0ABM4CF23_HYDVU</name>
<evidence type="ECO:0000256" key="7">
    <source>
        <dbReference type="SAM" id="Coils"/>
    </source>
</evidence>
<dbReference type="InterPro" id="IPR044888">
    <property type="entry name" value="Mediatior_Med7_sf"/>
</dbReference>
<dbReference type="RefSeq" id="XP_065660282.1">
    <property type="nucleotide sequence ID" value="XM_065804210.1"/>
</dbReference>
<proteinExistence type="inferred from homology"/>
<dbReference type="PANTHER" id="PTHR21428:SF11">
    <property type="entry name" value="MEDIATOR OF RNA POLYMERASE II TRANSCRIPTION SUBUNIT 7"/>
    <property type="match status" value="1"/>
</dbReference>
<evidence type="ECO:0000313" key="9">
    <source>
        <dbReference type="RefSeq" id="XP_065660282.1"/>
    </source>
</evidence>
<evidence type="ECO:0000256" key="3">
    <source>
        <dbReference type="ARBA" id="ARBA00023015"/>
    </source>
</evidence>
<gene>
    <name evidence="9" type="primary">LOC105848598</name>
</gene>
<comment type="subcellular location">
    <subcellularLocation>
        <location evidence="1 6">Nucleus</location>
    </subcellularLocation>
</comment>
<evidence type="ECO:0000256" key="5">
    <source>
        <dbReference type="ARBA" id="ARBA00023242"/>
    </source>
</evidence>